<dbReference type="STRING" id="320497.A0U93_02480"/>
<feature type="domain" description="Glycosyl transferase family 1" evidence="2">
    <location>
        <begin position="46"/>
        <end position="192"/>
    </location>
</feature>
<protein>
    <recommendedName>
        <fullName evidence="2">Glycosyl transferase family 1 domain-containing protein</fullName>
    </recommendedName>
</protein>
<dbReference type="SUPFAM" id="SSF53756">
    <property type="entry name" value="UDP-Glycosyltransferase/glycogen phosphorylase"/>
    <property type="match status" value="1"/>
</dbReference>
<keyword evidence="4" id="KW-1185">Reference proteome</keyword>
<dbReference type="AlphaFoldDB" id="A0A1U9KMH7"/>
<reference evidence="3 4" key="1">
    <citation type="submission" date="2016-03" db="EMBL/GenBank/DDBJ databases">
        <title>Acetic acid bacteria sequencing.</title>
        <authorList>
            <person name="Brandt J."/>
            <person name="Jakob F."/>
            <person name="Vogel R.F."/>
        </authorList>
    </citation>
    <scope>NUCLEOTIDE SEQUENCE [LARGE SCALE GENOMIC DNA]</scope>
    <source>
        <strain evidence="3 4">NBRC 101099</strain>
    </source>
</reference>
<accession>A0A1U9KMH7</accession>
<dbReference type="KEGG" id="nch:A0U93_02480"/>
<dbReference type="Pfam" id="PF00534">
    <property type="entry name" value="Glycos_transf_1"/>
    <property type="match status" value="1"/>
</dbReference>
<dbReference type="PANTHER" id="PTHR46401">
    <property type="entry name" value="GLYCOSYLTRANSFERASE WBBK-RELATED"/>
    <property type="match status" value="1"/>
</dbReference>
<evidence type="ECO:0000256" key="1">
    <source>
        <dbReference type="ARBA" id="ARBA00022679"/>
    </source>
</evidence>
<dbReference type="Gene3D" id="3.40.50.2000">
    <property type="entry name" value="Glycogen Phosphorylase B"/>
    <property type="match status" value="1"/>
</dbReference>
<gene>
    <name evidence="3" type="ORF">A0U93_02480</name>
</gene>
<keyword evidence="1" id="KW-0808">Transferase</keyword>
<dbReference type="GO" id="GO:0016757">
    <property type="term" value="F:glycosyltransferase activity"/>
    <property type="evidence" value="ECO:0007669"/>
    <property type="project" value="InterPro"/>
</dbReference>
<sequence>MVRQDILANLPISPEKVVNLGQPICLEDHEVAESAYSPSVAPEGGFLYFGTVERRKNVGRIIAAHAASGTMRPLTIIGNDGWEADNEWAALRLHPNPELVRRVAWCSRPSLLRAIREARAVVFPSLAEGFGLPIVEAMALGTPVITSRGHATEEIASAGAFLIDPCDVQEIARAIASLDRSDDIRAAYVQRGLARASDFSMHHFAQRLHAFYTQLPVRSLPL</sequence>
<dbReference type="Proteomes" id="UP000188604">
    <property type="component" value="Chromosome"/>
</dbReference>
<evidence type="ECO:0000259" key="2">
    <source>
        <dbReference type="Pfam" id="PF00534"/>
    </source>
</evidence>
<name>A0A1U9KMH7_9PROT</name>
<evidence type="ECO:0000313" key="4">
    <source>
        <dbReference type="Proteomes" id="UP000188604"/>
    </source>
</evidence>
<dbReference type="CDD" id="cd03809">
    <property type="entry name" value="GT4_MtfB-like"/>
    <property type="match status" value="1"/>
</dbReference>
<dbReference type="EMBL" id="CP014691">
    <property type="protein sequence ID" value="AQS86992.1"/>
    <property type="molecule type" value="Genomic_DNA"/>
</dbReference>
<dbReference type="PANTHER" id="PTHR46401:SF2">
    <property type="entry name" value="GLYCOSYLTRANSFERASE WBBK-RELATED"/>
    <property type="match status" value="1"/>
</dbReference>
<organism evidence="3 4">
    <name type="scientific">Neoasaia chiangmaiensis</name>
    <dbReference type="NCBI Taxonomy" id="320497"/>
    <lineage>
        <taxon>Bacteria</taxon>
        <taxon>Pseudomonadati</taxon>
        <taxon>Pseudomonadota</taxon>
        <taxon>Alphaproteobacteria</taxon>
        <taxon>Acetobacterales</taxon>
        <taxon>Acetobacteraceae</taxon>
        <taxon>Neoasaia</taxon>
    </lineage>
</organism>
<evidence type="ECO:0000313" key="3">
    <source>
        <dbReference type="EMBL" id="AQS86992.1"/>
    </source>
</evidence>
<proteinExistence type="predicted"/>
<dbReference type="InterPro" id="IPR001296">
    <property type="entry name" value="Glyco_trans_1"/>
</dbReference>
<dbReference type="GO" id="GO:0009103">
    <property type="term" value="P:lipopolysaccharide biosynthetic process"/>
    <property type="evidence" value="ECO:0007669"/>
    <property type="project" value="TreeGrafter"/>
</dbReference>